<gene>
    <name evidence="4" type="primary">LOC113799585</name>
</gene>
<dbReference type="OMA" id="NEFFNQQ"/>
<organism evidence="3 4">
    <name type="scientific">Dermatophagoides pteronyssinus</name>
    <name type="common">European house dust mite</name>
    <dbReference type="NCBI Taxonomy" id="6956"/>
    <lineage>
        <taxon>Eukaryota</taxon>
        <taxon>Metazoa</taxon>
        <taxon>Ecdysozoa</taxon>
        <taxon>Arthropoda</taxon>
        <taxon>Chelicerata</taxon>
        <taxon>Arachnida</taxon>
        <taxon>Acari</taxon>
        <taxon>Acariformes</taxon>
        <taxon>Sarcoptiformes</taxon>
        <taxon>Astigmata</taxon>
        <taxon>Psoroptidia</taxon>
        <taxon>Analgoidea</taxon>
        <taxon>Pyroglyphidae</taxon>
        <taxon>Dermatophagoidinae</taxon>
        <taxon>Dermatophagoides</taxon>
    </lineage>
</organism>
<reference evidence="4" key="1">
    <citation type="submission" date="2025-08" db="UniProtKB">
        <authorList>
            <consortium name="RefSeq"/>
        </authorList>
    </citation>
    <scope>IDENTIFICATION</scope>
    <source>
        <strain evidence="4">Airmid</strain>
    </source>
</reference>
<evidence type="ECO:0000313" key="3">
    <source>
        <dbReference type="Proteomes" id="UP000515146"/>
    </source>
</evidence>
<feature type="coiled-coil region" evidence="1">
    <location>
        <begin position="215"/>
        <end position="260"/>
    </location>
</feature>
<dbReference type="RefSeq" id="XP_027206049.1">
    <property type="nucleotide sequence ID" value="XM_027350248.1"/>
</dbReference>
<feature type="region of interest" description="Disordered" evidence="2">
    <location>
        <begin position="617"/>
        <end position="661"/>
    </location>
</feature>
<dbReference type="KEGG" id="dpte:113799585"/>
<evidence type="ECO:0000256" key="2">
    <source>
        <dbReference type="SAM" id="MobiDB-lite"/>
    </source>
</evidence>
<name>A0A6P6YM31_DERPT</name>
<dbReference type="InParanoid" id="A0A6P6YM31"/>
<keyword evidence="3" id="KW-1185">Reference proteome</keyword>
<feature type="coiled-coil region" evidence="1">
    <location>
        <begin position="303"/>
        <end position="358"/>
    </location>
</feature>
<feature type="compositionally biased region" description="Basic residues" evidence="2">
    <location>
        <begin position="624"/>
        <end position="634"/>
    </location>
</feature>
<dbReference type="OrthoDB" id="6504663at2759"/>
<feature type="compositionally biased region" description="Basic and acidic residues" evidence="2">
    <location>
        <begin position="75"/>
        <end position="86"/>
    </location>
</feature>
<keyword evidence="1" id="KW-0175">Coiled coil</keyword>
<accession>A0A6P6YM31</accession>
<feature type="coiled-coil region" evidence="1">
    <location>
        <begin position="448"/>
        <end position="475"/>
    </location>
</feature>
<feature type="compositionally biased region" description="Basic and acidic residues" evidence="2">
    <location>
        <begin position="635"/>
        <end position="645"/>
    </location>
</feature>
<feature type="region of interest" description="Disordered" evidence="2">
    <location>
        <begin position="75"/>
        <end position="96"/>
    </location>
</feature>
<dbReference type="AlphaFoldDB" id="A0A6P6YM31"/>
<proteinExistence type="predicted"/>
<sequence length="661" mass="78254">MDQYYHQRTPSSFSIDSIINNLVSKTDNVDHLDPNEFFNQQKEIEGILSTAFDDITDIRHTSNFDENDTFVDCNQKDNRNSFDKKQSSKCNDQSNVHVNTSTPLITRNQQTMTNGILNRHNFRNNFNDIVEEEECTIQDVESLDNDDVDGSHSDNLSLSTDHHFNNNHVDEEYILRQSPTSLHNNYDPFLNDVHIKDLCMLKQEFAQINTNYRLLQSKYQKIHQLNEENANLIDSQRAKIQKLEKQLKEERDGHESQRRLASMFESKVSSLEYQLNELQKGDHRNLNSDEQMKWFETLKLKHHKELMNLRTDYDAKIEKLNQTIQAKDDELISNCNILLKYKQEANYFQEKLKKLETQFKSKLQQEIQSAKDRTESNMLRSFDESMRKLKSEWEQKLQEDIDKIVDWFENKDNVEKDLIESSVPKFDIRFEKLIDLYRSLKSFSINREQQIQTQIDRMDDAKRQLEKAIIEARLRNSSVSSTSSRSDLIEMENNGHLVNIPVHSISSPSLSTNNKKKSLHSLLDSNEFIENDKIMTKSRINYEKEIKDIRDRFESELDLLKIQLLTKEEETAQYRLKTNKYRQHIHSLKDRHDQDLNFLKNKFAKIIQELMDDKKQSQNNFNHPHYHHHHHHNHSSHEDPTEKSIRKSNSNGHGSLDFDLI</sequence>
<dbReference type="Proteomes" id="UP000515146">
    <property type="component" value="Unplaced"/>
</dbReference>
<protein>
    <submittedName>
        <fullName evidence="4">Interaptin-like</fullName>
    </submittedName>
</protein>
<evidence type="ECO:0000313" key="4">
    <source>
        <dbReference type="RefSeq" id="XP_027206049.1"/>
    </source>
</evidence>
<evidence type="ECO:0000256" key="1">
    <source>
        <dbReference type="SAM" id="Coils"/>
    </source>
</evidence>